<organism evidence="1 2">
    <name type="scientific">Diphasiastrum complanatum</name>
    <name type="common">Issler's clubmoss</name>
    <name type="synonym">Lycopodium complanatum</name>
    <dbReference type="NCBI Taxonomy" id="34168"/>
    <lineage>
        <taxon>Eukaryota</taxon>
        <taxon>Viridiplantae</taxon>
        <taxon>Streptophyta</taxon>
        <taxon>Embryophyta</taxon>
        <taxon>Tracheophyta</taxon>
        <taxon>Lycopodiopsida</taxon>
        <taxon>Lycopodiales</taxon>
        <taxon>Lycopodiaceae</taxon>
        <taxon>Lycopodioideae</taxon>
        <taxon>Diphasiastrum</taxon>
    </lineage>
</organism>
<dbReference type="Proteomes" id="UP001162992">
    <property type="component" value="Chromosome 2"/>
</dbReference>
<gene>
    <name evidence="1" type="ORF">O6H91_02G080500</name>
</gene>
<evidence type="ECO:0000313" key="1">
    <source>
        <dbReference type="EMBL" id="KAJ7565911.1"/>
    </source>
</evidence>
<comment type="caution">
    <text evidence="1">The sequence shown here is derived from an EMBL/GenBank/DDBJ whole genome shotgun (WGS) entry which is preliminary data.</text>
</comment>
<sequence>MSQEQSHRPVTYGDLFNAQGDLGSEPVTKEDAALMQSAEALSSGQTKKGGAASIMQTAANKNLDSGAISPDTHSIVPEEGISVIETTLPGIVIDAVYIAGQPVFAEMKPLPTDPIMAREDAITIGEALEAAAVGTSDKIVEASDARAIESAEARATGQSRPIKGGIAATAQSAAQLNSRVDDFAKTTIGDILMDASNELIADKVVTQEDARKVREAELRLQNGENGQPGVISAALQAAADLNTEAALAAAAYLPNLSSEKELQPNNRPEVVDGKETAKATDSNVQAPRVENLADCGTMIDE</sequence>
<dbReference type="EMBL" id="CM055093">
    <property type="protein sequence ID" value="KAJ7565911.1"/>
    <property type="molecule type" value="Genomic_DNA"/>
</dbReference>
<evidence type="ECO:0000313" key="2">
    <source>
        <dbReference type="Proteomes" id="UP001162992"/>
    </source>
</evidence>
<protein>
    <submittedName>
        <fullName evidence="1">Uncharacterized protein</fullName>
    </submittedName>
</protein>
<proteinExistence type="predicted"/>
<accession>A0ACC2EHL5</accession>
<reference evidence="2" key="1">
    <citation type="journal article" date="2024" name="Proc. Natl. Acad. Sci. U.S.A.">
        <title>Extraordinary preservation of gene collinearity over three hundred million years revealed in homosporous lycophytes.</title>
        <authorList>
            <person name="Li C."/>
            <person name="Wickell D."/>
            <person name="Kuo L.Y."/>
            <person name="Chen X."/>
            <person name="Nie B."/>
            <person name="Liao X."/>
            <person name="Peng D."/>
            <person name="Ji J."/>
            <person name="Jenkins J."/>
            <person name="Williams M."/>
            <person name="Shu S."/>
            <person name="Plott C."/>
            <person name="Barry K."/>
            <person name="Rajasekar S."/>
            <person name="Grimwood J."/>
            <person name="Han X."/>
            <person name="Sun S."/>
            <person name="Hou Z."/>
            <person name="He W."/>
            <person name="Dai G."/>
            <person name="Sun C."/>
            <person name="Schmutz J."/>
            <person name="Leebens-Mack J.H."/>
            <person name="Li F.W."/>
            <person name="Wang L."/>
        </authorList>
    </citation>
    <scope>NUCLEOTIDE SEQUENCE [LARGE SCALE GENOMIC DNA]</scope>
    <source>
        <strain evidence="2">cv. PW_Plant_1</strain>
    </source>
</reference>
<name>A0ACC2EHL5_DIPCM</name>
<keyword evidence="2" id="KW-1185">Reference proteome</keyword>